<sequence length="288" mass="31802">MVERTISKITQSPWHQGFLGAGHRASAILDGISWEESDPFLLFMDDRLKLPGGEPVGGAHPHAGFETLTLVLQGNEKGLPTGSFELMTAGKGIVHTEEVTTEQNLHVLQLWLALPPEKRWAEPFWQKITLEAVPKIQTENYQILVYSGASNGLISPVKNHTPLILVDFKIKANQSLSQELPANFRGLLYVLNGVVQIGNSTIESGQVGWMDQPKGESVSQISFISKSDHTHFVLYAAPAHKAPIITHGPFVGDTSDDIARLYRAYRNGEMPHLNQLPNRQKIEYGVNG</sequence>
<dbReference type="InterPro" id="IPR008778">
    <property type="entry name" value="Pirin_C_dom"/>
</dbReference>
<evidence type="ECO:0000259" key="4">
    <source>
        <dbReference type="Pfam" id="PF02678"/>
    </source>
</evidence>
<dbReference type="SUPFAM" id="SSF51182">
    <property type="entry name" value="RmlC-like cupins"/>
    <property type="match status" value="1"/>
</dbReference>
<evidence type="ECO:0000256" key="2">
    <source>
        <dbReference type="PIRSR" id="PIRSR006232-1"/>
    </source>
</evidence>
<dbReference type="Pfam" id="PF02678">
    <property type="entry name" value="Pirin"/>
    <property type="match status" value="1"/>
</dbReference>
<dbReference type="Proteomes" id="UP000245880">
    <property type="component" value="Unassembled WGS sequence"/>
</dbReference>
<proteinExistence type="inferred from homology"/>
<dbReference type="Gene3D" id="2.60.120.10">
    <property type="entry name" value="Jelly Rolls"/>
    <property type="match status" value="2"/>
</dbReference>
<gene>
    <name evidence="6" type="ORF">CLV98_12019</name>
</gene>
<evidence type="ECO:0000256" key="3">
    <source>
        <dbReference type="RuleBase" id="RU003457"/>
    </source>
</evidence>
<comment type="caution">
    <text evidence="6">The sequence shown here is derived from an EMBL/GenBank/DDBJ whole genome shotgun (WGS) entry which is preliminary data.</text>
</comment>
<keyword evidence="7" id="KW-1185">Reference proteome</keyword>
<dbReference type="RefSeq" id="WP_109678037.1">
    <property type="nucleotide sequence ID" value="NZ_QGDT01000020.1"/>
</dbReference>
<evidence type="ECO:0000313" key="7">
    <source>
        <dbReference type="Proteomes" id="UP000245880"/>
    </source>
</evidence>
<name>A0A316A8E5_9BACT</name>
<dbReference type="InterPro" id="IPR014710">
    <property type="entry name" value="RmlC-like_jellyroll"/>
</dbReference>
<keyword evidence="2" id="KW-0408">Iron</keyword>
<dbReference type="InterPro" id="IPR011051">
    <property type="entry name" value="RmlC_Cupin_sf"/>
</dbReference>
<dbReference type="OrthoDB" id="321327at2"/>
<protein>
    <recommendedName>
        <fullName evidence="8">Pirin family protein</fullName>
    </recommendedName>
</protein>
<accession>A0A316A8E5</accession>
<dbReference type="EMBL" id="QGDT01000020">
    <property type="protein sequence ID" value="PWJ53903.1"/>
    <property type="molecule type" value="Genomic_DNA"/>
</dbReference>
<keyword evidence="2" id="KW-0479">Metal-binding</keyword>
<feature type="binding site" evidence="2">
    <location>
        <position position="95"/>
    </location>
    <ligand>
        <name>Fe cation</name>
        <dbReference type="ChEBI" id="CHEBI:24875"/>
    </ligand>
</feature>
<feature type="binding site" evidence="2">
    <location>
        <position position="62"/>
    </location>
    <ligand>
        <name>Fe cation</name>
        <dbReference type="ChEBI" id="CHEBI:24875"/>
    </ligand>
</feature>
<dbReference type="GO" id="GO:0046872">
    <property type="term" value="F:metal ion binding"/>
    <property type="evidence" value="ECO:0007669"/>
    <property type="project" value="UniProtKB-KW"/>
</dbReference>
<dbReference type="PIRSF" id="PIRSF006232">
    <property type="entry name" value="Pirin"/>
    <property type="match status" value="1"/>
</dbReference>
<dbReference type="InterPro" id="IPR012093">
    <property type="entry name" value="Pirin"/>
</dbReference>
<reference evidence="6 7" key="1">
    <citation type="submission" date="2018-03" db="EMBL/GenBank/DDBJ databases">
        <title>Genomic Encyclopedia of Archaeal and Bacterial Type Strains, Phase II (KMG-II): from individual species to whole genera.</title>
        <authorList>
            <person name="Goeker M."/>
        </authorList>
    </citation>
    <scope>NUCLEOTIDE SEQUENCE [LARGE SCALE GENOMIC DNA]</scope>
    <source>
        <strain evidence="6 7">DSM 100346</strain>
    </source>
</reference>
<evidence type="ECO:0000256" key="1">
    <source>
        <dbReference type="ARBA" id="ARBA00008416"/>
    </source>
</evidence>
<feature type="binding site" evidence="2">
    <location>
        <position position="60"/>
    </location>
    <ligand>
        <name>Fe cation</name>
        <dbReference type="ChEBI" id="CHEBI:24875"/>
    </ligand>
</feature>
<dbReference type="CDD" id="cd02247">
    <property type="entry name" value="cupin_pirin_C"/>
    <property type="match status" value="1"/>
</dbReference>
<feature type="domain" description="Pirin N-terminal" evidence="4">
    <location>
        <begin position="58"/>
        <end position="112"/>
    </location>
</feature>
<dbReference type="InterPro" id="IPR003829">
    <property type="entry name" value="Pirin_N_dom"/>
</dbReference>
<dbReference type="PANTHER" id="PTHR13903:SF8">
    <property type="entry name" value="PIRIN"/>
    <property type="match status" value="1"/>
</dbReference>
<feature type="binding site" evidence="2">
    <location>
        <position position="97"/>
    </location>
    <ligand>
        <name>Fe cation</name>
        <dbReference type="ChEBI" id="CHEBI:24875"/>
    </ligand>
</feature>
<feature type="domain" description="Pirin C-terminal" evidence="5">
    <location>
        <begin position="166"/>
        <end position="270"/>
    </location>
</feature>
<dbReference type="Pfam" id="PF05726">
    <property type="entry name" value="Pirin_C"/>
    <property type="match status" value="1"/>
</dbReference>
<evidence type="ECO:0000313" key="6">
    <source>
        <dbReference type="EMBL" id="PWJ53903.1"/>
    </source>
</evidence>
<dbReference type="AlphaFoldDB" id="A0A316A8E5"/>
<comment type="similarity">
    <text evidence="1 3">Belongs to the pirin family.</text>
</comment>
<dbReference type="PANTHER" id="PTHR13903">
    <property type="entry name" value="PIRIN-RELATED"/>
    <property type="match status" value="1"/>
</dbReference>
<evidence type="ECO:0000259" key="5">
    <source>
        <dbReference type="Pfam" id="PF05726"/>
    </source>
</evidence>
<comment type="cofactor">
    <cofactor evidence="2">
        <name>Fe cation</name>
        <dbReference type="ChEBI" id="CHEBI:24875"/>
    </cofactor>
    <text evidence="2">Binds 1 Fe cation per subunit.</text>
</comment>
<evidence type="ECO:0008006" key="8">
    <source>
        <dbReference type="Google" id="ProtNLM"/>
    </source>
</evidence>
<organism evidence="6 7">
    <name type="scientific">Dyadobacter jejuensis</name>
    <dbReference type="NCBI Taxonomy" id="1082580"/>
    <lineage>
        <taxon>Bacteria</taxon>
        <taxon>Pseudomonadati</taxon>
        <taxon>Bacteroidota</taxon>
        <taxon>Cytophagia</taxon>
        <taxon>Cytophagales</taxon>
        <taxon>Spirosomataceae</taxon>
        <taxon>Dyadobacter</taxon>
    </lineage>
</organism>